<keyword evidence="6" id="KW-0479">Metal-binding</keyword>
<dbReference type="InterPro" id="IPR050123">
    <property type="entry name" value="Prok_molybdopt-oxidoreductase"/>
</dbReference>
<keyword evidence="7" id="KW-0560">Oxidoreductase</keyword>
<dbReference type="CDD" id="cd02791">
    <property type="entry name" value="MopB_CT_Nitrate-R-NapA-like"/>
    <property type="match status" value="1"/>
</dbReference>
<dbReference type="RefSeq" id="WP_245906887.1">
    <property type="nucleotide sequence ID" value="NZ_QJKI01000019.1"/>
</dbReference>
<evidence type="ECO:0000256" key="3">
    <source>
        <dbReference type="ARBA" id="ARBA00008747"/>
    </source>
</evidence>
<dbReference type="SMART" id="SM00926">
    <property type="entry name" value="Molybdop_Fe4S4"/>
    <property type="match status" value="1"/>
</dbReference>
<dbReference type="Gene3D" id="2.40.40.20">
    <property type="match status" value="1"/>
</dbReference>
<organism evidence="12 13">
    <name type="scientific">Rivihabitans pingtungensis</name>
    <dbReference type="NCBI Taxonomy" id="1054498"/>
    <lineage>
        <taxon>Bacteria</taxon>
        <taxon>Pseudomonadati</taxon>
        <taxon>Pseudomonadota</taxon>
        <taxon>Betaproteobacteria</taxon>
        <taxon>Neisseriales</taxon>
        <taxon>Aquaspirillaceae</taxon>
        <taxon>Rivihabitans</taxon>
    </lineage>
</organism>
<keyword evidence="8" id="KW-0408">Iron</keyword>
<dbReference type="GO" id="GO:0016020">
    <property type="term" value="C:membrane"/>
    <property type="evidence" value="ECO:0007669"/>
    <property type="project" value="TreeGrafter"/>
</dbReference>
<dbReference type="InterPro" id="IPR006657">
    <property type="entry name" value="MoPterin_dinucl-bd_dom"/>
</dbReference>
<dbReference type="Proteomes" id="UP000247555">
    <property type="component" value="Unassembled WGS sequence"/>
</dbReference>
<dbReference type="InterPro" id="IPR007419">
    <property type="entry name" value="BFD-like_2Fe2S-bd_dom"/>
</dbReference>
<evidence type="ECO:0000256" key="2">
    <source>
        <dbReference type="ARBA" id="ARBA00001966"/>
    </source>
</evidence>
<evidence type="ECO:0000256" key="8">
    <source>
        <dbReference type="ARBA" id="ARBA00023004"/>
    </source>
</evidence>
<dbReference type="InterPro" id="IPR027467">
    <property type="entry name" value="MopterinOxRdtase_cofactor_BS"/>
</dbReference>
<dbReference type="Gene3D" id="3.40.50.740">
    <property type="match status" value="1"/>
</dbReference>
<evidence type="ECO:0000256" key="7">
    <source>
        <dbReference type="ARBA" id="ARBA00023002"/>
    </source>
</evidence>
<dbReference type="GO" id="GO:0051539">
    <property type="term" value="F:4 iron, 4 sulfur cluster binding"/>
    <property type="evidence" value="ECO:0007669"/>
    <property type="project" value="UniProtKB-KW"/>
</dbReference>
<evidence type="ECO:0000256" key="1">
    <source>
        <dbReference type="ARBA" id="ARBA00001942"/>
    </source>
</evidence>
<dbReference type="GO" id="GO:0046872">
    <property type="term" value="F:metal ion binding"/>
    <property type="evidence" value="ECO:0007669"/>
    <property type="project" value="UniProtKB-KW"/>
</dbReference>
<evidence type="ECO:0000256" key="5">
    <source>
        <dbReference type="ARBA" id="ARBA00022505"/>
    </source>
</evidence>
<protein>
    <submittedName>
        <fullName evidence="12">Assimilatory nitrate reductase catalytic subunit</fullName>
    </submittedName>
</protein>
<keyword evidence="10" id="KW-0534">Nitrate assimilation</keyword>
<dbReference type="SUPFAM" id="SSF50692">
    <property type="entry name" value="ADC-like"/>
    <property type="match status" value="1"/>
</dbReference>
<evidence type="ECO:0000256" key="4">
    <source>
        <dbReference type="ARBA" id="ARBA00022485"/>
    </source>
</evidence>
<evidence type="ECO:0000256" key="9">
    <source>
        <dbReference type="ARBA" id="ARBA00023014"/>
    </source>
</evidence>
<dbReference type="Gene3D" id="1.10.10.1100">
    <property type="entry name" value="BFD-like [2Fe-2S]-binding domain"/>
    <property type="match status" value="1"/>
</dbReference>
<keyword evidence="9" id="KW-0411">Iron-sulfur</keyword>
<dbReference type="InterPro" id="IPR009010">
    <property type="entry name" value="Asp_de-COase-like_dom_sf"/>
</dbReference>
<feature type="domain" description="4Fe-4S Mo/W bis-MGD-type" evidence="11">
    <location>
        <begin position="1"/>
        <end position="57"/>
    </location>
</feature>
<dbReference type="CDD" id="cd02754">
    <property type="entry name" value="MopB_Nitrate-R-NapA-like"/>
    <property type="match status" value="1"/>
</dbReference>
<dbReference type="PANTHER" id="PTHR43105">
    <property type="entry name" value="RESPIRATORY NITRATE REDUCTASE"/>
    <property type="match status" value="1"/>
</dbReference>
<dbReference type="SUPFAM" id="SSF53706">
    <property type="entry name" value="Formate dehydrogenase/DMSO reductase, domains 1-3"/>
    <property type="match status" value="1"/>
</dbReference>
<dbReference type="PROSITE" id="PS00551">
    <property type="entry name" value="MOLYBDOPTERIN_PROK_1"/>
    <property type="match status" value="1"/>
</dbReference>
<comment type="caution">
    <text evidence="12">The sequence shown here is derived from an EMBL/GenBank/DDBJ whole genome shotgun (WGS) entry which is preliminary data.</text>
</comment>
<evidence type="ECO:0000259" key="11">
    <source>
        <dbReference type="PROSITE" id="PS51669"/>
    </source>
</evidence>
<dbReference type="InterPro" id="IPR041854">
    <property type="entry name" value="BFD-like_2Fe2S-bd_dom_sf"/>
</dbReference>
<comment type="similarity">
    <text evidence="3">Belongs to the prokaryotic molybdopterin-containing oxidoreductase family. NasA/NapA/NarB subfamily.</text>
</comment>
<dbReference type="PANTHER" id="PTHR43105:SF9">
    <property type="entry name" value="NADPH-FE(3+) OXIDOREDUCTASE SUBUNIT ALPHA"/>
    <property type="match status" value="1"/>
</dbReference>
<dbReference type="GO" id="GO:0016491">
    <property type="term" value="F:oxidoreductase activity"/>
    <property type="evidence" value="ECO:0007669"/>
    <property type="project" value="UniProtKB-KW"/>
</dbReference>
<dbReference type="EMBL" id="QJKI01000019">
    <property type="protein sequence ID" value="PXX77041.1"/>
    <property type="molecule type" value="Genomic_DNA"/>
</dbReference>
<dbReference type="Pfam" id="PF00384">
    <property type="entry name" value="Molybdopterin"/>
    <property type="match status" value="1"/>
</dbReference>
<dbReference type="AlphaFoldDB" id="A0A318KGU2"/>
<evidence type="ECO:0000313" key="12">
    <source>
        <dbReference type="EMBL" id="PXX77041.1"/>
    </source>
</evidence>
<reference evidence="12 13" key="1">
    <citation type="submission" date="2018-05" db="EMBL/GenBank/DDBJ databases">
        <title>Genomic Encyclopedia of Type Strains, Phase IV (KMG-IV): sequencing the most valuable type-strain genomes for metagenomic binning, comparative biology and taxonomic classification.</title>
        <authorList>
            <person name="Goeker M."/>
        </authorList>
    </citation>
    <scope>NUCLEOTIDE SEQUENCE [LARGE SCALE GENOMIC DNA]</scope>
    <source>
        <strain evidence="12 13">DSM 29661</strain>
    </source>
</reference>
<proteinExistence type="inferred from homology"/>
<dbReference type="Pfam" id="PF04879">
    <property type="entry name" value="Molybdop_Fe4S4"/>
    <property type="match status" value="1"/>
</dbReference>
<dbReference type="Gene3D" id="2.20.25.90">
    <property type="entry name" value="ADC-like domains"/>
    <property type="match status" value="1"/>
</dbReference>
<dbReference type="InterPro" id="IPR006656">
    <property type="entry name" value="Mopterin_OxRdtase"/>
</dbReference>
<keyword evidence="13" id="KW-1185">Reference proteome</keyword>
<dbReference type="GO" id="GO:0042128">
    <property type="term" value="P:nitrate assimilation"/>
    <property type="evidence" value="ECO:0007669"/>
    <property type="project" value="UniProtKB-KW"/>
</dbReference>
<keyword evidence="5" id="KW-0500">Molybdenum</keyword>
<dbReference type="Pfam" id="PF01568">
    <property type="entry name" value="Molydop_binding"/>
    <property type="match status" value="1"/>
</dbReference>
<dbReference type="FunFam" id="3.40.228.10:FF:000002">
    <property type="entry name" value="Formate dehydrogenase subunit alpha"/>
    <property type="match status" value="1"/>
</dbReference>
<keyword evidence="4" id="KW-0004">4Fe-4S</keyword>
<comment type="cofactor">
    <cofactor evidence="2">
        <name>[4Fe-4S] cluster</name>
        <dbReference type="ChEBI" id="CHEBI:49883"/>
    </cofactor>
</comment>
<dbReference type="InterPro" id="IPR041957">
    <property type="entry name" value="CT_Nitrate-R-NapA-like"/>
</dbReference>
<evidence type="ECO:0000313" key="13">
    <source>
        <dbReference type="Proteomes" id="UP000247555"/>
    </source>
</evidence>
<evidence type="ECO:0000256" key="6">
    <source>
        <dbReference type="ARBA" id="ARBA00022723"/>
    </source>
</evidence>
<dbReference type="InterPro" id="IPR006963">
    <property type="entry name" value="Mopterin_OxRdtase_4Fe-4S_dom"/>
</dbReference>
<dbReference type="PROSITE" id="PS51669">
    <property type="entry name" value="4FE4S_MOW_BIS_MGD"/>
    <property type="match status" value="1"/>
</dbReference>
<accession>A0A318KGU2</accession>
<dbReference type="GO" id="GO:0045333">
    <property type="term" value="P:cellular respiration"/>
    <property type="evidence" value="ECO:0007669"/>
    <property type="project" value="UniProtKB-ARBA"/>
</dbReference>
<sequence length="897" mass="95537">MMTVKSTCCYCGTGCGVEIDVDHGQVLAVRGDPEHPANFGRLCTKGLTLAHTLHADSRLAEPRLRPGRLGPGQAVSWDVALDTVSERLAAIIAEHGPESVAFYLSGQMLTEDYYVYNKLARGLIGTPHVDTNSRLCMSSAVTGYKLALGADAPPCSYEDFDHADCVLIAGSNMAYAHPVLFRRLEAARAANPKMKLIVVDPRRTDTAASADLHLAIQPGADVALFNGMLHALIWDDRLDRDFINAHTEGFAELRHAVREYTPKMAADICGISEEALLTAARWFGEAGAVLSLWCMGLNQSAHGSDKNLALINLHLATGQIGRPGAGPFSLTGQPNAMGGREVGGLATALSGHRDPANPQHRAEVAAIWGVDALPATPGKTAIPMFDAIAAGQIKALWIVCTNPAHSMPDANKVREALAACELVIVQDAYADTDSVAYADVLLPAAGWAEKDGTVTNSERRISRVRRAVAAPGSARADWDIGIDAARRLAARLGRGAHLFPYAGPDEVFAEHCLTTVGRDLDIGGLSYAVLEAEGPQQWPRPAGASQGAARLYTDHHFATDNGRARFHVARHHGVASPISARYPFHLLTGRLRDQWHGMSRSGRVPALFAHTQEAALSMNPGDMARRGLTDGELVRVSNSHGDWVLPVSSNDAMLSGQLFVPMHWSSAFVGSAGSNALTAAKIDRKSFQPELKHVAVRVDKIDLAWQCAAVSACGDPVRALSALRPLLAECRFASATLLDGERPAVRVRFAHEALPAADFLARLDAALGLEGEGLAQVFADPRRGIDKRAIWQDGCLRAVRLAGECCALGWLGERIVSGGELGELRAMVFAPQANPPGLTRRARMVCHCAKVDEAAIYQALAGGASPDSLRDTLGCGSGCGSCMPEVRRMAASVTKAA</sequence>
<dbReference type="Gene3D" id="3.40.228.10">
    <property type="entry name" value="Dimethylsulfoxide Reductase, domain 2"/>
    <property type="match status" value="1"/>
</dbReference>
<gene>
    <name evidence="12" type="ORF">DFR34_11942</name>
</gene>
<dbReference type="Pfam" id="PF04324">
    <property type="entry name" value="Fer2_BFD"/>
    <property type="match status" value="1"/>
</dbReference>
<dbReference type="GO" id="GO:0043546">
    <property type="term" value="F:molybdopterin cofactor binding"/>
    <property type="evidence" value="ECO:0007669"/>
    <property type="project" value="InterPro"/>
</dbReference>
<dbReference type="GO" id="GO:1990204">
    <property type="term" value="C:oxidoreductase complex"/>
    <property type="evidence" value="ECO:0007669"/>
    <property type="project" value="UniProtKB-ARBA"/>
</dbReference>
<comment type="cofactor">
    <cofactor evidence="1">
        <name>Mo-bis(molybdopterin guanine dinucleotide)</name>
        <dbReference type="ChEBI" id="CHEBI:60539"/>
    </cofactor>
</comment>
<name>A0A318KGU2_9NEIS</name>
<evidence type="ECO:0000256" key="10">
    <source>
        <dbReference type="ARBA" id="ARBA00023063"/>
    </source>
</evidence>